<organism evidence="2 3">
    <name type="scientific">Enterococcus avium</name>
    <name type="common">Streptococcus avium</name>
    <dbReference type="NCBI Taxonomy" id="33945"/>
    <lineage>
        <taxon>Bacteria</taxon>
        <taxon>Bacillati</taxon>
        <taxon>Bacillota</taxon>
        <taxon>Bacilli</taxon>
        <taxon>Lactobacillales</taxon>
        <taxon>Enterococcaceae</taxon>
        <taxon>Enterococcus</taxon>
    </lineage>
</organism>
<feature type="domain" description="Anti-bacteriophage protein A/HamA C-terminal" evidence="1">
    <location>
        <begin position="28"/>
        <end position="243"/>
    </location>
</feature>
<dbReference type="Pfam" id="PF08878">
    <property type="entry name" value="HamA"/>
    <property type="match status" value="1"/>
</dbReference>
<reference evidence="2 3" key="1">
    <citation type="submission" date="2023-03" db="EMBL/GenBank/DDBJ databases">
        <authorList>
            <person name="Shen W."/>
            <person name="Cai J."/>
        </authorList>
    </citation>
    <scope>NUCLEOTIDE SEQUENCE [LARGE SCALE GENOMIC DNA]</scope>
    <source>
        <strain evidence="2 3">Y2</strain>
    </source>
</reference>
<dbReference type="Proteomes" id="UP001264335">
    <property type="component" value="Unassembled WGS sequence"/>
</dbReference>
<dbReference type="RefSeq" id="WP_311873038.1">
    <property type="nucleotide sequence ID" value="NZ_JARPVY010000101.1"/>
</dbReference>
<evidence type="ECO:0000313" key="3">
    <source>
        <dbReference type="Proteomes" id="UP001264335"/>
    </source>
</evidence>
<evidence type="ECO:0000259" key="1">
    <source>
        <dbReference type="Pfam" id="PF08878"/>
    </source>
</evidence>
<accession>A0ABD5F738</accession>
<proteinExistence type="predicted"/>
<sequence length="255" mass="29232">MGILDSSTVSIDKKNIDLIISDIIDLSNDEKEYIKENMVEISQGVDSYYPLKTVAKKISEFMKKQSQNTKNGAISEFFLVCILRNQEFEQEYCYRNLEENSIKKGFDGVFTKNGELWLAESKSSYTEESHNNEHRSTILRAYTGISDQLEGKTSNDPWENAVCHSRLAKSSESLIRKLSELSIDYTEENFSSIKFHNIILGSTIVSERTDLINCDCSRLNECLKDHESSKEFVVLINLKNISLFTNFIEEVLNDD</sequence>
<name>A0ABD5F738_ENTAV</name>
<dbReference type="EMBL" id="JARPWY010000020">
    <property type="protein sequence ID" value="MDT2514367.1"/>
    <property type="molecule type" value="Genomic_DNA"/>
</dbReference>
<evidence type="ECO:0000313" key="2">
    <source>
        <dbReference type="EMBL" id="MDT2514367.1"/>
    </source>
</evidence>
<comment type="caution">
    <text evidence="2">The sequence shown here is derived from an EMBL/GenBank/DDBJ whole genome shotgun (WGS) entry which is preliminary data.</text>
</comment>
<protein>
    <recommendedName>
        <fullName evidence="1">Anti-bacteriophage protein A/HamA C-terminal domain-containing protein</fullName>
    </recommendedName>
</protein>
<dbReference type="InterPro" id="IPR014976">
    <property type="entry name" value="AbpA_HamA_C"/>
</dbReference>
<dbReference type="AlphaFoldDB" id="A0ABD5F738"/>
<gene>
    <name evidence="2" type="ORF">P7D79_09000</name>
</gene>